<keyword evidence="7" id="KW-0479">Metal-binding</keyword>
<organism evidence="29 30">
    <name type="scientific">Terrapene triunguis</name>
    <name type="common">Three-toed box turtle</name>
    <dbReference type="NCBI Taxonomy" id="2587831"/>
    <lineage>
        <taxon>Eukaryota</taxon>
        <taxon>Metazoa</taxon>
        <taxon>Chordata</taxon>
        <taxon>Craniata</taxon>
        <taxon>Vertebrata</taxon>
        <taxon>Euteleostomi</taxon>
        <taxon>Archelosauria</taxon>
        <taxon>Testudinata</taxon>
        <taxon>Testudines</taxon>
        <taxon>Cryptodira</taxon>
        <taxon>Durocryptodira</taxon>
        <taxon>Testudinoidea</taxon>
        <taxon>Emydidae</taxon>
        <taxon>Terrapene</taxon>
    </lineage>
</organism>
<evidence type="ECO:0000256" key="22">
    <source>
        <dbReference type="ARBA" id="ARBA00045502"/>
    </source>
</evidence>
<dbReference type="InterPro" id="IPR000742">
    <property type="entry name" value="EGF"/>
</dbReference>
<dbReference type="PROSITE" id="PS00615">
    <property type="entry name" value="C_TYPE_LECTIN_1"/>
    <property type="match status" value="1"/>
</dbReference>
<evidence type="ECO:0000256" key="17">
    <source>
        <dbReference type="ARBA" id="ARBA00044174"/>
    </source>
</evidence>
<keyword evidence="12" id="KW-0130">Cell adhesion</keyword>
<dbReference type="SMART" id="SM00032">
    <property type="entry name" value="CCP"/>
    <property type="match status" value="4"/>
</dbReference>
<dbReference type="GO" id="GO:0007155">
    <property type="term" value="P:cell adhesion"/>
    <property type="evidence" value="ECO:0007669"/>
    <property type="project" value="UniProtKB-KW"/>
</dbReference>
<evidence type="ECO:0000256" key="15">
    <source>
        <dbReference type="ARBA" id="ARBA00023157"/>
    </source>
</evidence>
<evidence type="ECO:0000256" key="4">
    <source>
        <dbReference type="ARBA" id="ARBA00022536"/>
    </source>
</evidence>
<accession>A0A674K876</accession>
<keyword evidence="6" id="KW-0812">Transmembrane</keyword>
<dbReference type="FunFam" id="2.10.25.10:FF:000176">
    <property type="entry name" value="Selectin P"/>
    <property type="match status" value="1"/>
</dbReference>
<proteinExistence type="inferred from homology"/>
<evidence type="ECO:0000256" key="25">
    <source>
        <dbReference type="PROSITE-ProRule" id="PRU00302"/>
    </source>
</evidence>
<dbReference type="CDD" id="cd00033">
    <property type="entry name" value="CCP"/>
    <property type="match status" value="4"/>
</dbReference>
<comment type="function">
    <text evidence="22">Ca(2+)-dependent receptor for myeloid cells that binds to carbohydrates on neutrophils and monocytes. Mediates the interaction of activated endothelial cells or platelets with leukocytes. The ligand recognized is sialyl-Lewis X. Mediates rapid rolling of leukocyte rolling over vascular surfaces during the initial steps in inflammation through interaction with SELPLG. Mediates cell-cell interactions and cell adhesion via the interaction with integrin alpha-IIb/beta3 (ITGA2B:ITGB3) and integrin alpha-V/beta-3 (ITGAV:ITGB3).</text>
</comment>
<dbReference type="PANTHER" id="PTHR19325:SF484">
    <property type="entry name" value="P-SELECTIN"/>
    <property type="match status" value="1"/>
</dbReference>
<evidence type="ECO:0000256" key="12">
    <source>
        <dbReference type="ARBA" id="ARBA00022889"/>
    </source>
</evidence>
<dbReference type="Gene3D" id="3.10.100.10">
    <property type="entry name" value="Mannose-Binding Protein A, subunit A"/>
    <property type="match status" value="1"/>
</dbReference>
<evidence type="ECO:0000313" key="29">
    <source>
        <dbReference type="Ensembl" id="ENSTMTP00000030186.1"/>
    </source>
</evidence>
<dbReference type="FunFam" id="3.10.100.10:FF:000007">
    <property type="entry name" value="L-selectin"/>
    <property type="match status" value="1"/>
</dbReference>
<feature type="disulfide bond" evidence="24">
    <location>
        <begin position="162"/>
        <end position="171"/>
    </location>
</feature>
<feature type="domain" description="EGF-like" evidence="26">
    <location>
        <begin position="136"/>
        <end position="172"/>
    </location>
</feature>
<dbReference type="PROSITE" id="PS50026">
    <property type="entry name" value="EGF_3"/>
    <property type="match status" value="1"/>
</dbReference>
<feature type="disulfide bond" evidence="25">
    <location>
        <begin position="203"/>
        <end position="230"/>
    </location>
</feature>
<keyword evidence="5 25" id="KW-0768">Sushi</keyword>
<dbReference type="CDD" id="cd00054">
    <property type="entry name" value="EGF_CA"/>
    <property type="match status" value="1"/>
</dbReference>
<evidence type="ECO:0000259" key="26">
    <source>
        <dbReference type="PROSITE" id="PS50026"/>
    </source>
</evidence>
<comment type="similarity">
    <text evidence="2">Belongs to the selectin/LECAM family.</text>
</comment>
<dbReference type="InterPro" id="IPR050350">
    <property type="entry name" value="Compl-Cell_Adhes-Reg"/>
</dbReference>
<dbReference type="Pfam" id="PF00059">
    <property type="entry name" value="Lectin_C"/>
    <property type="match status" value="1"/>
</dbReference>
<evidence type="ECO:0000256" key="2">
    <source>
        <dbReference type="ARBA" id="ARBA00007360"/>
    </source>
</evidence>
<dbReference type="InterPro" id="IPR018378">
    <property type="entry name" value="C-type_lectin_CS"/>
</dbReference>
<dbReference type="InterPro" id="IPR002396">
    <property type="entry name" value="Selectin_superfamily"/>
</dbReference>
<keyword evidence="14" id="KW-0472">Membrane</keyword>
<evidence type="ECO:0000256" key="8">
    <source>
        <dbReference type="ARBA" id="ARBA00022729"/>
    </source>
</evidence>
<dbReference type="GO" id="GO:0030246">
    <property type="term" value="F:carbohydrate binding"/>
    <property type="evidence" value="ECO:0007669"/>
    <property type="project" value="UniProtKB-KW"/>
</dbReference>
<dbReference type="Ensembl" id="ENSTMTT00000031289.1">
    <property type="protein sequence ID" value="ENSTMTP00000030186.1"/>
    <property type="gene ID" value="ENSTMTG00000021763.1"/>
</dbReference>
<evidence type="ECO:0000256" key="23">
    <source>
        <dbReference type="ARBA" id="ARBA00046840"/>
    </source>
</evidence>
<keyword evidence="15 24" id="KW-1015">Disulfide bond</keyword>
<keyword evidence="8" id="KW-0732">Signal</keyword>
<evidence type="ECO:0000256" key="9">
    <source>
        <dbReference type="ARBA" id="ARBA00022734"/>
    </source>
</evidence>
<evidence type="ECO:0000259" key="27">
    <source>
        <dbReference type="PROSITE" id="PS50041"/>
    </source>
</evidence>
<evidence type="ECO:0000256" key="3">
    <source>
        <dbReference type="ARBA" id="ARBA00022475"/>
    </source>
</evidence>
<keyword evidence="10" id="KW-0677">Repeat</keyword>
<dbReference type="InterPro" id="IPR016186">
    <property type="entry name" value="C-type_lectin-like/link_sf"/>
</dbReference>
<comment type="caution">
    <text evidence="24">Lacks conserved residue(s) required for the propagation of feature annotation.</text>
</comment>
<keyword evidence="30" id="KW-1185">Reference proteome</keyword>
<feature type="disulfide bond" evidence="25">
    <location>
        <begin position="322"/>
        <end position="349"/>
    </location>
</feature>
<dbReference type="PROSITE" id="PS01186">
    <property type="entry name" value="EGF_2"/>
    <property type="match status" value="1"/>
</dbReference>
<dbReference type="SMART" id="SM00034">
    <property type="entry name" value="CLECT"/>
    <property type="match status" value="1"/>
</dbReference>
<dbReference type="PRINTS" id="PR00343">
    <property type="entry name" value="SELECTIN"/>
</dbReference>
<name>A0A674K876_9SAUR</name>
<protein>
    <recommendedName>
        <fullName evidence="17">p-selectin</fullName>
    </recommendedName>
    <alternativeName>
        <fullName evidence="18">CD62 antigen-like family member P</fullName>
    </alternativeName>
    <alternativeName>
        <fullName evidence="20">Granule membrane protein 140</fullName>
    </alternativeName>
    <alternativeName>
        <fullName evidence="21">Leukocyte-endothelial cell adhesion molecule 3</fullName>
    </alternativeName>
    <alternativeName>
        <fullName evidence="19">Platelet activation dependent granule-external membrane protein</fullName>
    </alternativeName>
</protein>
<dbReference type="GO" id="GO:0046872">
    <property type="term" value="F:metal ion binding"/>
    <property type="evidence" value="ECO:0007669"/>
    <property type="project" value="UniProtKB-KW"/>
</dbReference>
<evidence type="ECO:0000256" key="14">
    <source>
        <dbReference type="ARBA" id="ARBA00023136"/>
    </source>
</evidence>
<comment type="subcellular location">
    <subcellularLocation>
        <location evidence="1">Cell membrane</location>
        <topology evidence="1">Single-pass type I membrane protein</topology>
    </subcellularLocation>
</comment>
<evidence type="ECO:0000256" key="18">
    <source>
        <dbReference type="ARBA" id="ARBA00044221"/>
    </source>
</evidence>
<dbReference type="SUPFAM" id="SSF56436">
    <property type="entry name" value="C-type lectin-like"/>
    <property type="match status" value="1"/>
</dbReference>
<comment type="subunit">
    <text evidence="23">Interacts with SNX17. Interacts with SELPLG/PSGL1 and PODXL2 and mediates neutrophil adhesion and leukocyte rolling. This interaction requires the sialyl-Lewis X epitope of SELPLG and PODXL2, and specific tyrosine sulfation on SELPLG. Interacts (via C-type lectin domain) with alpha-IIb/beta3 integrin ITGA2B:ITGB3 and alpha-V/beta-3 integrin ITGAV:ITGB3. Interacts with alpha5/beta1 integrin ITGA5:ITGB1 and alpha4/beta1 integrin ITGA4:ITGB.</text>
</comment>
<evidence type="ECO:0000256" key="10">
    <source>
        <dbReference type="ARBA" id="ARBA00022737"/>
    </source>
</evidence>
<evidence type="ECO:0000256" key="19">
    <source>
        <dbReference type="ARBA" id="ARBA00044292"/>
    </source>
</evidence>
<keyword evidence="16" id="KW-0325">Glycoprotein</keyword>
<evidence type="ECO:0000256" key="1">
    <source>
        <dbReference type="ARBA" id="ARBA00004251"/>
    </source>
</evidence>
<keyword evidence="3" id="KW-1003">Cell membrane</keyword>
<dbReference type="GeneTree" id="ENSGT00940000161063"/>
<dbReference type="Pfam" id="PF00084">
    <property type="entry name" value="Sushi"/>
    <property type="match status" value="4"/>
</dbReference>
<dbReference type="Proteomes" id="UP000472274">
    <property type="component" value="Unplaced"/>
</dbReference>
<feature type="domain" description="C-type lectin" evidence="27">
    <location>
        <begin position="15"/>
        <end position="136"/>
    </location>
</feature>
<dbReference type="Gene3D" id="2.10.70.10">
    <property type="entry name" value="Complement Module, domain 1"/>
    <property type="match status" value="4"/>
</dbReference>
<feature type="domain" description="Sushi" evidence="28">
    <location>
        <begin position="241"/>
        <end position="289"/>
    </location>
</feature>
<feature type="domain" description="Sushi" evidence="28">
    <location>
        <begin position="290"/>
        <end position="351"/>
    </location>
</feature>
<keyword evidence="9" id="KW-0430">Lectin</keyword>
<dbReference type="InterPro" id="IPR000436">
    <property type="entry name" value="Sushi_SCR_CCP_dom"/>
</dbReference>
<sequence length="454" mass="51242">PIDSQPIALSLTMEVGAWTYHYGNKSDYSWELARNFCRLFYTDLVAIQNQGEIVYLNNVLPRHRTYYWIGIRKINNVWTWVGTNKALTKEAENWANREPNNKGKNQDCVEIYIKRDHDAGRWNDENCQKKKRALCYQASCQRSSCSQRGECVETIGNYSCDCYPGFYGPECEHGEGSRTGTLGEGALHPLGEFSYNSTCKFQCQEGFELQGLDTLQCLASGNWTAAAPECAVLATPGRGRLNCTHWHGDFTYNSTCTFSCEMGFVRNGSETLACTALGQWTVRPPLCEAVKCPVLDSPGRGRLNCTHWHGDFTYNSTCAFSCETGFVRNGLETLECTALGQWKGRPPRCEVTRCPKLRDLEPILMNCSHPLESFSYGSVCRFRCTQGYFLNGTSRVQCQPDGHWSDKMPACQGKLFCHVLASMWSSAFPLQWLTQARGTRSTCDTLETNKFIWA</sequence>
<reference evidence="29" key="1">
    <citation type="submission" date="2025-08" db="UniProtKB">
        <authorList>
            <consortium name="Ensembl"/>
        </authorList>
    </citation>
    <scope>IDENTIFICATION</scope>
</reference>
<dbReference type="InterPro" id="IPR016187">
    <property type="entry name" value="CTDL_fold"/>
</dbReference>
<evidence type="ECO:0000256" key="20">
    <source>
        <dbReference type="ARBA" id="ARBA00044337"/>
    </source>
</evidence>
<dbReference type="PROSITE" id="PS00022">
    <property type="entry name" value="EGF_1"/>
    <property type="match status" value="1"/>
</dbReference>
<evidence type="ECO:0000256" key="6">
    <source>
        <dbReference type="ARBA" id="ARBA00022692"/>
    </source>
</evidence>
<dbReference type="InterPro" id="IPR001304">
    <property type="entry name" value="C-type_lectin-like"/>
</dbReference>
<feature type="disulfide bond" evidence="25">
    <location>
        <begin position="384"/>
        <end position="411"/>
    </location>
</feature>
<evidence type="ECO:0000256" key="21">
    <source>
        <dbReference type="ARBA" id="ARBA00044355"/>
    </source>
</evidence>
<reference evidence="29" key="2">
    <citation type="submission" date="2025-09" db="UniProtKB">
        <authorList>
            <consortium name="Ensembl"/>
        </authorList>
    </citation>
    <scope>IDENTIFICATION</scope>
</reference>
<evidence type="ECO:0000256" key="13">
    <source>
        <dbReference type="ARBA" id="ARBA00022989"/>
    </source>
</evidence>
<dbReference type="FunFam" id="2.10.70.10:FF:000001">
    <property type="entry name" value="Selectin P"/>
    <property type="match status" value="4"/>
</dbReference>
<evidence type="ECO:0000256" key="16">
    <source>
        <dbReference type="ARBA" id="ARBA00023180"/>
    </source>
</evidence>
<dbReference type="PROSITE" id="PS50923">
    <property type="entry name" value="SUSHI"/>
    <property type="match status" value="4"/>
</dbReference>
<evidence type="ECO:0000259" key="28">
    <source>
        <dbReference type="PROSITE" id="PS50923"/>
    </source>
</evidence>
<dbReference type="GO" id="GO:0005886">
    <property type="term" value="C:plasma membrane"/>
    <property type="evidence" value="ECO:0007669"/>
    <property type="project" value="UniProtKB-SubCell"/>
</dbReference>
<evidence type="ECO:0000256" key="5">
    <source>
        <dbReference type="ARBA" id="ARBA00022659"/>
    </source>
</evidence>
<evidence type="ECO:0000256" key="24">
    <source>
        <dbReference type="PROSITE-ProRule" id="PRU00076"/>
    </source>
</evidence>
<keyword evidence="11" id="KW-0106">Calcium</keyword>
<evidence type="ECO:0000256" key="11">
    <source>
        <dbReference type="ARBA" id="ARBA00022837"/>
    </source>
</evidence>
<dbReference type="InterPro" id="IPR035976">
    <property type="entry name" value="Sushi/SCR/CCP_sf"/>
</dbReference>
<keyword evidence="13" id="KW-1133">Transmembrane helix</keyword>
<keyword evidence="4 24" id="KW-0245">EGF-like domain</keyword>
<dbReference type="AlphaFoldDB" id="A0A674K876"/>
<dbReference type="PANTHER" id="PTHR19325">
    <property type="entry name" value="COMPLEMENT COMPONENT-RELATED SUSHI DOMAIN-CONTAINING"/>
    <property type="match status" value="1"/>
</dbReference>
<dbReference type="PROSITE" id="PS50041">
    <property type="entry name" value="C_TYPE_LECTIN_2"/>
    <property type="match status" value="1"/>
</dbReference>
<dbReference type="SUPFAM" id="SSF57535">
    <property type="entry name" value="Complement control module/SCR domain"/>
    <property type="match status" value="4"/>
</dbReference>
<evidence type="ECO:0000313" key="30">
    <source>
        <dbReference type="Proteomes" id="UP000472274"/>
    </source>
</evidence>
<feature type="domain" description="Sushi" evidence="28">
    <location>
        <begin position="169"/>
        <end position="232"/>
    </location>
</feature>
<feature type="disulfide bond" evidence="25">
    <location>
        <begin position="260"/>
        <end position="287"/>
    </location>
</feature>
<evidence type="ECO:0000256" key="7">
    <source>
        <dbReference type="ARBA" id="ARBA00022723"/>
    </source>
</evidence>
<dbReference type="Gene3D" id="2.10.25.10">
    <property type="entry name" value="Laminin"/>
    <property type="match status" value="1"/>
</dbReference>
<feature type="domain" description="Sushi" evidence="28">
    <location>
        <begin position="352"/>
        <end position="413"/>
    </location>
</feature>